<name>A0ABQ5WGK7_GLUJA</name>
<evidence type="ECO:0008006" key="3">
    <source>
        <dbReference type="Google" id="ProtNLM"/>
    </source>
</evidence>
<gene>
    <name evidence="1" type="ORF">GCM10010937_06560</name>
</gene>
<protein>
    <recommendedName>
        <fullName evidence="3">Terminase large subunit gp17-like C-terminal domain-containing protein</fullName>
    </recommendedName>
</protein>
<dbReference type="EMBL" id="BSNT01000017">
    <property type="protein sequence ID" value="GLQ58853.1"/>
    <property type="molecule type" value="Genomic_DNA"/>
</dbReference>
<sequence length="242" mass="26849">MTNNLLRDQLIEDRYEITPGSLSGYTVGLDLGKSQDFTAISIAEAWKCERLRWQKTRFQPMAEIASRRPVNRYRVVNVRRYPRGTPYPDIYRSVQSILAQLPAAPMAPSLFVDRTGVGGPVVDAMREMGIALTGISITGGSRINRVSSQDVNVPKALLASSLDIAFAEDRLELTSEAEASDALRAELQGFRVKKTSHGNETMEAWREGIHDDLVLATAMAIWGADNRPQPATWRPTSFTIGR</sequence>
<keyword evidence="2" id="KW-1185">Reference proteome</keyword>
<dbReference type="RefSeq" id="WP_062503351.1">
    <property type="nucleotide sequence ID" value="NZ_BEWO01000006.1"/>
</dbReference>
<dbReference type="Gene3D" id="3.30.420.240">
    <property type="match status" value="1"/>
</dbReference>
<dbReference type="Proteomes" id="UP001156613">
    <property type="component" value="Unassembled WGS sequence"/>
</dbReference>
<accession>A0ABQ5WGK7</accession>
<evidence type="ECO:0000313" key="1">
    <source>
        <dbReference type="EMBL" id="GLQ58853.1"/>
    </source>
</evidence>
<proteinExistence type="predicted"/>
<evidence type="ECO:0000313" key="2">
    <source>
        <dbReference type="Proteomes" id="UP001156613"/>
    </source>
</evidence>
<reference evidence="2" key="1">
    <citation type="journal article" date="2019" name="Int. J. Syst. Evol. Microbiol.">
        <title>The Global Catalogue of Microorganisms (GCM) 10K type strain sequencing project: providing services to taxonomists for standard genome sequencing and annotation.</title>
        <authorList>
            <consortium name="The Broad Institute Genomics Platform"/>
            <consortium name="The Broad Institute Genome Sequencing Center for Infectious Disease"/>
            <person name="Wu L."/>
            <person name="Ma J."/>
        </authorList>
    </citation>
    <scope>NUCLEOTIDE SEQUENCE [LARGE SCALE GENOMIC DNA]</scope>
    <source>
        <strain evidence="2">NBRC 3271</strain>
    </source>
</reference>
<organism evidence="1 2">
    <name type="scientific">Gluconobacter japonicus</name>
    <dbReference type="NCBI Taxonomy" id="376620"/>
    <lineage>
        <taxon>Bacteria</taxon>
        <taxon>Pseudomonadati</taxon>
        <taxon>Pseudomonadota</taxon>
        <taxon>Alphaproteobacteria</taxon>
        <taxon>Acetobacterales</taxon>
        <taxon>Acetobacteraceae</taxon>
        <taxon>Gluconobacter</taxon>
    </lineage>
</organism>
<comment type="caution">
    <text evidence="1">The sequence shown here is derived from an EMBL/GenBank/DDBJ whole genome shotgun (WGS) entry which is preliminary data.</text>
</comment>